<reference evidence="1" key="1">
    <citation type="submission" date="2020-12" db="EMBL/GenBank/DDBJ databases">
        <title>Sanguibacter suaedae sp. nov., isolated from Suaeda aralocaspica.</title>
        <authorList>
            <person name="Ma Q."/>
        </authorList>
    </citation>
    <scope>NUCLEOTIDE SEQUENCE</scope>
    <source>
        <strain evidence="1">YZGR15</strain>
    </source>
</reference>
<dbReference type="Pfam" id="PF00805">
    <property type="entry name" value="Pentapeptide"/>
    <property type="match status" value="2"/>
</dbReference>
<dbReference type="Gene3D" id="2.160.20.80">
    <property type="entry name" value="E3 ubiquitin-protein ligase SopA"/>
    <property type="match status" value="1"/>
</dbReference>
<dbReference type="AlphaFoldDB" id="A0A934M5X6"/>
<evidence type="ECO:0000313" key="1">
    <source>
        <dbReference type="EMBL" id="MBI9113607.1"/>
    </source>
</evidence>
<dbReference type="InterPro" id="IPR001646">
    <property type="entry name" value="5peptide_repeat"/>
</dbReference>
<evidence type="ECO:0000313" key="2">
    <source>
        <dbReference type="Proteomes" id="UP000602087"/>
    </source>
</evidence>
<dbReference type="Proteomes" id="UP000602087">
    <property type="component" value="Unassembled WGS sequence"/>
</dbReference>
<dbReference type="InterPro" id="IPR051082">
    <property type="entry name" value="Pentapeptide-BTB/POZ_domain"/>
</dbReference>
<organism evidence="1 2">
    <name type="scientific">Sanguibacter suaedae</name>
    <dbReference type="NCBI Taxonomy" id="2795737"/>
    <lineage>
        <taxon>Bacteria</taxon>
        <taxon>Bacillati</taxon>
        <taxon>Actinomycetota</taxon>
        <taxon>Actinomycetes</taxon>
        <taxon>Micrococcales</taxon>
        <taxon>Sanguibacteraceae</taxon>
        <taxon>Sanguibacter</taxon>
    </lineage>
</organism>
<accession>A0A934M5X6</accession>
<gene>
    <name evidence="1" type="ORF">JAV76_01105</name>
</gene>
<comment type="caution">
    <text evidence="1">The sequence shown here is derived from an EMBL/GenBank/DDBJ whole genome shotgun (WGS) entry which is preliminary data.</text>
</comment>
<keyword evidence="2" id="KW-1185">Reference proteome</keyword>
<proteinExistence type="predicted"/>
<protein>
    <submittedName>
        <fullName evidence="1">Pentapeptide repeat-containing protein</fullName>
    </submittedName>
</protein>
<dbReference type="EMBL" id="JAEINH010000001">
    <property type="protein sequence ID" value="MBI9113607.1"/>
    <property type="molecule type" value="Genomic_DNA"/>
</dbReference>
<dbReference type="PANTHER" id="PTHR14136:SF37">
    <property type="entry name" value="PENTAPEPTIDE REPEAT-CONTAINING PROTEIN"/>
    <property type="match status" value="1"/>
</dbReference>
<dbReference type="PANTHER" id="PTHR14136">
    <property type="entry name" value="BTB_POZ DOMAIN-CONTAINING PROTEIN KCTD9"/>
    <property type="match status" value="1"/>
</dbReference>
<dbReference type="SUPFAM" id="SSF141571">
    <property type="entry name" value="Pentapeptide repeat-like"/>
    <property type="match status" value="1"/>
</dbReference>
<sequence>MVNPTASAPGPDLAADCSRCFGLCCVALAFARSADFAVDKAAGDPCHNLDDADRCTIHARLRPEGFKGCTVFDCFGAGQKVSQGTFGGRSWRHDDGSRALMFEVFPVVRRLQEVLWYLVAAMTMRGTEPVRDDLEAAVTETQRLTGLGPQDLAALDVDAHRDGVNVLLAQASGLARATYPSAPRTKRTRRIGPGADLLGARLDGADLRGADLRGTYLIAADLQGADLRGADVIGADLRDADVRGADLSEALFLTQVQVSSAVGDAATRLPGTVRRPDHWA</sequence>
<name>A0A934M5X6_9MICO</name>